<proteinExistence type="predicted"/>
<keyword evidence="1" id="KW-0677">Repeat</keyword>
<dbReference type="GO" id="GO:0003723">
    <property type="term" value="F:RNA binding"/>
    <property type="evidence" value="ECO:0007669"/>
    <property type="project" value="InterPro"/>
</dbReference>
<accession>A0AAD7QER5</accession>
<dbReference type="Pfam" id="PF13041">
    <property type="entry name" value="PPR_2"/>
    <property type="match status" value="1"/>
</dbReference>
<comment type="caution">
    <text evidence="3">The sequence shown here is derived from an EMBL/GenBank/DDBJ whole genome shotgun (WGS) entry which is preliminary data.</text>
</comment>
<evidence type="ECO:0000313" key="3">
    <source>
        <dbReference type="EMBL" id="KAJ7980024.1"/>
    </source>
</evidence>
<name>A0AAD7QER5_QUISA</name>
<evidence type="ECO:0000256" key="1">
    <source>
        <dbReference type="ARBA" id="ARBA00022737"/>
    </source>
</evidence>
<dbReference type="InterPro" id="IPR046960">
    <property type="entry name" value="PPR_At4g14850-like_plant"/>
</dbReference>
<dbReference type="KEGG" id="qsa:O6P43_003352"/>
<dbReference type="EMBL" id="JARAOO010000002">
    <property type="protein sequence ID" value="KAJ7980024.1"/>
    <property type="molecule type" value="Genomic_DNA"/>
</dbReference>
<evidence type="ECO:0000256" key="2">
    <source>
        <dbReference type="PROSITE-ProRule" id="PRU00708"/>
    </source>
</evidence>
<reference evidence="3" key="1">
    <citation type="journal article" date="2023" name="Science">
        <title>Elucidation of the pathway for biosynthesis of saponin adjuvants from the soapbark tree.</title>
        <authorList>
            <person name="Reed J."/>
            <person name="Orme A."/>
            <person name="El-Demerdash A."/>
            <person name="Owen C."/>
            <person name="Martin L.B.B."/>
            <person name="Misra R.C."/>
            <person name="Kikuchi S."/>
            <person name="Rejzek M."/>
            <person name="Martin A.C."/>
            <person name="Harkess A."/>
            <person name="Leebens-Mack J."/>
            <person name="Louveau T."/>
            <person name="Stephenson M.J."/>
            <person name="Osbourn A."/>
        </authorList>
    </citation>
    <scope>NUCLEOTIDE SEQUENCE</scope>
    <source>
        <strain evidence="3">S10</strain>
    </source>
</reference>
<protein>
    <submittedName>
        <fullName evidence="3">Pentatricopeptide repeat-containing protein</fullName>
    </submittedName>
</protein>
<gene>
    <name evidence="3" type="ORF">O6P43_003352</name>
</gene>
<organism evidence="3 4">
    <name type="scientific">Quillaja saponaria</name>
    <name type="common">Soap bark tree</name>
    <dbReference type="NCBI Taxonomy" id="32244"/>
    <lineage>
        <taxon>Eukaryota</taxon>
        <taxon>Viridiplantae</taxon>
        <taxon>Streptophyta</taxon>
        <taxon>Embryophyta</taxon>
        <taxon>Tracheophyta</taxon>
        <taxon>Spermatophyta</taxon>
        <taxon>Magnoliopsida</taxon>
        <taxon>eudicotyledons</taxon>
        <taxon>Gunneridae</taxon>
        <taxon>Pentapetalae</taxon>
        <taxon>rosids</taxon>
        <taxon>fabids</taxon>
        <taxon>Fabales</taxon>
        <taxon>Quillajaceae</taxon>
        <taxon>Quillaja</taxon>
    </lineage>
</organism>
<dbReference type="GO" id="GO:0009451">
    <property type="term" value="P:RNA modification"/>
    <property type="evidence" value="ECO:0007669"/>
    <property type="project" value="InterPro"/>
</dbReference>
<dbReference type="InterPro" id="IPR002885">
    <property type="entry name" value="PPR_rpt"/>
</dbReference>
<evidence type="ECO:0000313" key="4">
    <source>
        <dbReference type="Proteomes" id="UP001163823"/>
    </source>
</evidence>
<feature type="repeat" description="PPR" evidence="2">
    <location>
        <begin position="5"/>
        <end position="39"/>
    </location>
</feature>
<sequence length="123" mass="13542">MIENDLVCWSAMISGYAESDQPQEALKLFNEMQHLAIVPDQITLLSVISACAHLGALDHAKWIHRFVINNGFVGALSVNNALIDMYAKCGSLAGAREVFGKYAKNKCGILVQYDQRVCHAWGC</sequence>
<dbReference type="NCBIfam" id="TIGR00756">
    <property type="entry name" value="PPR"/>
    <property type="match status" value="1"/>
</dbReference>
<dbReference type="Gene3D" id="1.25.40.10">
    <property type="entry name" value="Tetratricopeptide repeat domain"/>
    <property type="match status" value="1"/>
</dbReference>
<dbReference type="Proteomes" id="UP001163823">
    <property type="component" value="Chromosome 2"/>
</dbReference>
<dbReference type="Pfam" id="PF01535">
    <property type="entry name" value="PPR"/>
    <property type="match status" value="1"/>
</dbReference>
<dbReference type="InterPro" id="IPR011990">
    <property type="entry name" value="TPR-like_helical_dom_sf"/>
</dbReference>
<dbReference type="PANTHER" id="PTHR47926:SF347">
    <property type="entry name" value="PENTATRICOPEPTIDE REPEAT-CONTAINING PROTEIN"/>
    <property type="match status" value="1"/>
</dbReference>
<dbReference type="PANTHER" id="PTHR47926">
    <property type="entry name" value="PENTATRICOPEPTIDE REPEAT-CONTAINING PROTEIN"/>
    <property type="match status" value="1"/>
</dbReference>
<dbReference type="AlphaFoldDB" id="A0AAD7QER5"/>
<dbReference type="PROSITE" id="PS51375">
    <property type="entry name" value="PPR"/>
    <property type="match status" value="1"/>
</dbReference>
<keyword evidence="4" id="KW-1185">Reference proteome</keyword>